<reference evidence="1 2" key="1">
    <citation type="submission" date="2016-11" db="EMBL/GenBank/DDBJ databases">
        <authorList>
            <person name="Jaros S."/>
            <person name="Januszkiewicz K."/>
            <person name="Wedrychowicz H."/>
        </authorList>
    </citation>
    <scope>NUCLEOTIDE SEQUENCE [LARGE SCALE GENOMIC DNA]</scope>
    <source>
        <strain evidence="1 2">DSM 16917</strain>
    </source>
</reference>
<gene>
    <name evidence="1" type="ORF">SAMN02745129_1083</name>
</gene>
<dbReference type="PIRSF" id="PIRSF037225">
    <property type="entry name" value="UCP037225"/>
    <property type="match status" value="1"/>
</dbReference>
<dbReference type="InterPro" id="IPR017143">
    <property type="entry name" value="UCP037225"/>
</dbReference>
<dbReference type="Pfam" id="PF14255">
    <property type="entry name" value="Zn_ribbon_21"/>
    <property type="match status" value="1"/>
</dbReference>
<protein>
    <submittedName>
        <fullName evidence="1">Cysteine-rich CPXCG</fullName>
    </submittedName>
</protein>
<dbReference type="EMBL" id="FQXG01000001">
    <property type="protein sequence ID" value="SHG89808.1"/>
    <property type="molecule type" value="Genomic_DNA"/>
</dbReference>
<organism evidence="1 2">
    <name type="scientific">Ferrimonas marina</name>
    <dbReference type="NCBI Taxonomy" id="299255"/>
    <lineage>
        <taxon>Bacteria</taxon>
        <taxon>Pseudomonadati</taxon>
        <taxon>Pseudomonadota</taxon>
        <taxon>Gammaproteobacteria</taxon>
        <taxon>Alteromonadales</taxon>
        <taxon>Ferrimonadaceae</taxon>
        <taxon>Ferrimonas</taxon>
    </lineage>
</organism>
<dbReference type="OrthoDB" id="9814566at2"/>
<dbReference type="InterPro" id="IPR025990">
    <property type="entry name" value="zinc_ribbon_bacterial"/>
</dbReference>
<dbReference type="STRING" id="299255.SAMN02745129_1083"/>
<evidence type="ECO:0000313" key="2">
    <source>
        <dbReference type="Proteomes" id="UP000184268"/>
    </source>
</evidence>
<dbReference type="RefSeq" id="WP_067654827.1">
    <property type="nucleotide sequence ID" value="NZ_FQXG01000001.1"/>
</dbReference>
<accession>A0A1M5NJW5</accession>
<proteinExistence type="predicted"/>
<evidence type="ECO:0000313" key="1">
    <source>
        <dbReference type="EMBL" id="SHG89808.1"/>
    </source>
</evidence>
<dbReference type="AlphaFoldDB" id="A0A1M5NJW5"/>
<name>A0A1M5NJW5_9GAMM</name>
<keyword evidence="2" id="KW-1185">Reference proteome</keyword>
<dbReference type="Proteomes" id="UP000184268">
    <property type="component" value="Unassembled WGS sequence"/>
</dbReference>
<sequence length="68" mass="7748">MKLGNNQHTILCPHCGFHTRVDVDSSGGDQEFYQDCSACCASIHLRLHIDELHQQVQLFVDADDEQNY</sequence>